<dbReference type="Proteomes" id="UP001549077">
    <property type="component" value="Unassembled WGS sequence"/>
</dbReference>
<reference evidence="2 3" key="1">
    <citation type="submission" date="2024-06" db="EMBL/GenBank/DDBJ databases">
        <title>Genomic Encyclopedia of Type Strains, Phase IV (KMG-IV): sequencing the most valuable type-strain genomes for metagenomic binning, comparative biology and taxonomic classification.</title>
        <authorList>
            <person name="Goeker M."/>
        </authorList>
    </citation>
    <scope>NUCLEOTIDE SEQUENCE [LARGE SCALE GENOMIC DNA]</scope>
    <source>
        <strain evidence="2 3">DSM 29288</strain>
    </source>
</reference>
<keyword evidence="1" id="KW-0732">Signal</keyword>
<organism evidence="2 3">
    <name type="scientific">Rhizobium binae</name>
    <dbReference type="NCBI Taxonomy" id="1138190"/>
    <lineage>
        <taxon>Bacteria</taxon>
        <taxon>Pseudomonadati</taxon>
        <taxon>Pseudomonadota</taxon>
        <taxon>Alphaproteobacteria</taxon>
        <taxon>Hyphomicrobiales</taxon>
        <taxon>Rhizobiaceae</taxon>
        <taxon>Rhizobium/Agrobacterium group</taxon>
        <taxon>Rhizobium</taxon>
    </lineage>
</organism>
<dbReference type="RefSeq" id="WP_168300756.1">
    <property type="nucleotide sequence ID" value="NZ_CP071604.1"/>
</dbReference>
<dbReference type="GeneID" id="91149217"/>
<evidence type="ECO:0000313" key="2">
    <source>
        <dbReference type="EMBL" id="MET3753266.1"/>
    </source>
</evidence>
<gene>
    <name evidence="2" type="ORF">ABID08_000605</name>
</gene>
<name>A0ABV2MA45_9HYPH</name>
<keyword evidence="3" id="KW-1185">Reference proteome</keyword>
<comment type="caution">
    <text evidence="2">The sequence shown here is derived from an EMBL/GenBank/DDBJ whole genome shotgun (WGS) entry which is preliminary data.</text>
</comment>
<evidence type="ECO:0000256" key="1">
    <source>
        <dbReference type="SAM" id="SignalP"/>
    </source>
</evidence>
<sequence>MKRLLLSTLLVISTAPVSAHACAVPRPMFSGLFEADLIIRGTLISYDLLEMRSKVRVTFEVTEILKGSAGSGQLSAIWERSKLPDRWKGPQDAIVALRRSNASAEATYAIVQPTCGSAEIYGAKDRSSVMHSYR</sequence>
<feature type="signal peptide" evidence="1">
    <location>
        <begin position="1"/>
        <end position="21"/>
    </location>
</feature>
<accession>A0ABV2MA45</accession>
<protein>
    <submittedName>
        <fullName evidence="2">Uncharacterized protein</fullName>
    </submittedName>
</protein>
<proteinExistence type="predicted"/>
<evidence type="ECO:0000313" key="3">
    <source>
        <dbReference type="Proteomes" id="UP001549077"/>
    </source>
</evidence>
<dbReference type="EMBL" id="JBEPMY010000001">
    <property type="protein sequence ID" value="MET3753266.1"/>
    <property type="molecule type" value="Genomic_DNA"/>
</dbReference>
<feature type="chain" id="PRO_5045139177" evidence="1">
    <location>
        <begin position="22"/>
        <end position="134"/>
    </location>
</feature>